<dbReference type="NCBIfam" id="TIGR01573">
    <property type="entry name" value="cas2"/>
    <property type="match status" value="1"/>
</dbReference>
<evidence type="ECO:0000256" key="7">
    <source>
        <dbReference type="ARBA" id="ARBA00022842"/>
    </source>
</evidence>
<evidence type="ECO:0000256" key="4">
    <source>
        <dbReference type="ARBA" id="ARBA00022723"/>
    </source>
</evidence>
<dbReference type="InterPro" id="IPR021127">
    <property type="entry name" value="CRISPR_associated_Cas2"/>
</dbReference>
<dbReference type="EC" id="3.1.-.-" evidence="9"/>
<dbReference type="InterPro" id="IPR019199">
    <property type="entry name" value="Virulence_VapD/CRISPR_Cas2"/>
</dbReference>
<dbReference type="EMBL" id="CP091521">
    <property type="protein sequence ID" value="XHH50256.1"/>
    <property type="molecule type" value="Genomic_DNA"/>
</dbReference>
<comment type="similarity">
    <text evidence="2 9">Belongs to the CRISPR-associated endoribonuclease Cas2 protein family.</text>
</comment>
<evidence type="ECO:0000313" key="10">
    <source>
        <dbReference type="EMBL" id="XHH50256.1"/>
    </source>
</evidence>
<keyword evidence="8 9" id="KW-0051">Antiviral defense</keyword>
<keyword evidence="4 9" id="KW-0479">Metal-binding</keyword>
<keyword evidence="3 9" id="KW-0540">Nuclease</keyword>
<dbReference type="SUPFAM" id="SSF143430">
    <property type="entry name" value="TTP0101/SSO1404-like"/>
    <property type="match status" value="1"/>
</dbReference>
<comment type="subunit">
    <text evidence="9">Homodimer, forms a heterotetramer with a Cas1 homodimer.</text>
</comment>
<dbReference type="RefSeq" id="WP_027010096.1">
    <property type="nucleotide sequence ID" value="NZ_CP091521.1"/>
</dbReference>
<dbReference type="Pfam" id="PF09827">
    <property type="entry name" value="CRISPR_Cas2"/>
    <property type="match status" value="1"/>
</dbReference>
<comment type="cofactor">
    <cofactor evidence="1 9">
        <name>Mg(2+)</name>
        <dbReference type="ChEBI" id="CHEBI:18420"/>
    </cofactor>
</comment>
<keyword evidence="5 9" id="KW-0255">Endonuclease</keyword>
<dbReference type="GO" id="GO:0046872">
    <property type="term" value="F:metal ion binding"/>
    <property type="evidence" value="ECO:0007669"/>
    <property type="project" value="UniProtKB-UniRule"/>
</dbReference>
<evidence type="ECO:0000256" key="3">
    <source>
        <dbReference type="ARBA" id="ARBA00022722"/>
    </source>
</evidence>
<keyword evidence="6 9" id="KW-0378">Hydrolase</keyword>
<evidence type="ECO:0000256" key="9">
    <source>
        <dbReference type="HAMAP-Rule" id="MF_01471"/>
    </source>
</evidence>
<dbReference type="PANTHER" id="PTHR34405">
    <property type="entry name" value="CRISPR-ASSOCIATED ENDORIBONUCLEASE CAS2"/>
    <property type="match status" value="1"/>
</dbReference>
<proteinExistence type="inferred from homology"/>
<keyword evidence="11" id="KW-1185">Reference proteome</keyword>
<dbReference type="GO" id="GO:0051607">
    <property type="term" value="P:defense response to virus"/>
    <property type="evidence" value="ECO:0007669"/>
    <property type="project" value="UniProtKB-UniRule"/>
</dbReference>
<sequence length="91" mass="10168">MPARQAYLLAYDISCPKRQAQVRRILQTYAVGRQKSVFECLLSPPEYAHLHLRLSHLLKPEDTFHIISLGKHPALLSGVAAPMPCHALIIG</sequence>
<dbReference type="KEGG" id="ckh:LVJ77_12335"/>
<feature type="binding site" evidence="9">
    <location>
        <position position="12"/>
    </location>
    <ligand>
        <name>Mg(2+)</name>
        <dbReference type="ChEBI" id="CHEBI:18420"/>
        <note>catalytic</note>
    </ligand>
</feature>
<comment type="function">
    <text evidence="9">CRISPR (clustered regularly interspaced short palindromic repeat), is an adaptive immune system that provides protection against mobile genetic elements (viruses, transposable elements and conjugative plasmids). CRISPR clusters contain sequences complementary to antecedent mobile elements and target invading nucleic acids. CRISPR clusters are transcribed and processed into CRISPR RNA (crRNA). Functions as a ssRNA-specific endoribonuclease. Involved in the integration of spacer DNA into the CRISPR cassette.</text>
</comment>
<evidence type="ECO:0000256" key="8">
    <source>
        <dbReference type="ARBA" id="ARBA00023118"/>
    </source>
</evidence>
<dbReference type="HAMAP" id="MF_01471">
    <property type="entry name" value="Cas2"/>
    <property type="match status" value="1"/>
</dbReference>
<dbReference type="GO" id="GO:0016787">
    <property type="term" value="F:hydrolase activity"/>
    <property type="evidence" value="ECO:0007669"/>
    <property type="project" value="UniProtKB-KW"/>
</dbReference>
<dbReference type="AlphaFoldDB" id="A0ABD8B8D9"/>
<organism evidence="10 11">
    <name type="scientific">Conchiformibius kuhniae</name>
    <dbReference type="NCBI Taxonomy" id="211502"/>
    <lineage>
        <taxon>Bacteria</taxon>
        <taxon>Pseudomonadati</taxon>
        <taxon>Pseudomonadota</taxon>
        <taxon>Betaproteobacteria</taxon>
        <taxon>Neisseriales</taxon>
        <taxon>Neisseriaceae</taxon>
        <taxon>Conchiformibius</taxon>
    </lineage>
</organism>
<name>A0ABD8B8D9_9NEIS</name>
<reference evidence="10 11" key="1">
    <citation type="journal article" date="2022" name="Res Sq">
        <title>Evolution of multicellular longitudinally dividing oral cavity symbionts (Neisseriaceae).</title>
        <authorList>
            <person name="Nyongesa S."/>
            <person name="Weber P."/>
            <person name="Bernet E."/>
            <person name="Pullido F."/>
            <person name="Nieckarz M."/>
            <person name="Delaby M."/>
            <person name="Nieves C."/>
            <person name="Viehboeck T."/>
            <person name="Krause N."/>
            <person name="Rivera-Millot A."/>
            <person name="Nakamura A."/>
            <person name="Vischer N."/>
            <person name="VanNieuwenhze M."/>
            <person name="Brun Y."/>
            <person name="Cava F."/>
            <person name="Bulgheresi S."/>
            <person name="Veyrier F."/>
        </authorList>
    </citation>
    <scope>NUCLEOTIDE SEQUENCE [LARGE SCALE GENOMIC DNA]</scope>
    <source>
        <strain evidence="10 11">17694</strain>
    </source>
</reference>
<gene>
    <name evidence="9 10" type="primary">cas2</name>
    <name evidence="10" type="ORF">LVJ77_12335</name>
</gene>
<dbReference type="GO" id="GO:0043571">
    <property type="term" value="P:maintenance of CRISPR repeat elements"/>
    <property type="evidence" value="ECO:0007669"/>
    <property type="project" value="UniProtKB-UniRule"/>
</dbReference>
<evidence type="ECO:0000256" key="5">
    <source>
        <dbReference type="ARBA" id="ARBA00022759"/>
    </source>
</evidence>
<evidence type="ECO:0000256" key="6">
    <source>
        <dbReference type="ARBA" id="ARBA00022801"/>
    </source>
</evidence>
<evidence type="ECO:0000256" key="2">
    <source>
        <dbReference type="ARBA" id="ARBA00009959"/>
    </source>
</evidence>
<dbReference type="Proteomes" id="UP000831534">
    <property type="component" value="Chromosome"/>
</dbReference>
<dbReference type="PANTHER" id="PTHR34405:SF3">
    <property type="entry name" value="CRISPR-ASSOCIATED ENDORIBONUCLEASE CAS2 3"/>
    <property type="match status" value="1"/>
</dbReference>
<accession>A0ABD8B8D9</accession>
<keyword evidence="7 9" id="KW-0460">Magnesium</keyword>
<evidence type="ECO:0000313" key="11">
    <source>
        <dbReference type="Proteomes" id="UP000831534"/>
    </source>
</evidence>
<dbReference type="CDD" id="cd09725">
    <property type="entry name" value="Cas2_I_II_III"/>
    <property type="match status" value="1"/>
</dbReference>
<dbReference type="GO" id="GO:0004519">
    <property type="term" value="F:endonuclease activity"/>
    <property type="evidence" value="ECO:0007669"/>
    <property type="project" value="UniProtKB-UniRule"/>
</dbReference>
<evidence type="ECO:0000256" key="1">
    <source>
        <dbReference type="ARBA" id="ARBA00001946"/>
    </source>
</evidence>
<protein>
    <recommendedName>
        <fullName evidence="9">CRISPR-associated endoribonuclease Cas2</fullName>
        <ecNumber evidence="9">3.1.-.-</ecNumber>
    </recommendedName>
</protein>
<dbReference type="Gene3D" id="3.30.70.240">
    <property type="match status" value="1"/>
</dbReference>